<keyword evidence="2" id="KW-0808">Transferase</keyword>
<evidence type="ECO:0000313" key="3">
    <source>
        <dbReference type="Proteomes" id="UP001296706"/>
    </source>
</evidence>
<gene>
    <name evidence="2" type="ORF">HF577_32350</name>
</gene>
<proteinExistence type="predicted"/>
<dbReference type="GO" id="GO:0008168">
    <property type="term" value="F:methyltransferase activity"/>
    <property type="evidence" value="ECO:0007669"/>
    <property type="project" value="UniProtKB-KW"/>
</dbReference>
<reference evidence="2 3" key="1">
    <citation type="submission" date="2020-04" db="EMBL/GenBank/DDBJ databases">
        <authorList>
            <person name="Klaysubun C."/>
            <person name="Duangmal K."/>
            <person name="Lipun K."/>
        </authorList>
    </citation>
    <scope>NUCLEOTIDE SEQUENCE [LARGE SCALE GENOMIC DNA]</scope>
    <source>
        <strain evidence="2 3">JCM 11839</strain>
    </source>
</reference>
<feature type="domain" description="Methyltransferase" evidence="1">
    <location>
        <begin position="56"/>
        <end position="152"/>
    </location>
</feature>
<dbReference type="Gene3D" id="3.40.50.150">
    <property type="entry name" value="Vaccinia Virus protein VP39"/>
    <property type="match status" value="1"/>
</dbReference>
<evidence type="ECO:0000313" key="2">
    <source>
        <dbReference type="EMBL" id="NMH81768.1"/>
    </source>
</evidence>
<name>A0ABX1RN09_9PSEU</name>
<dbReference type="CDD" id="cd02440">
    <property type="entry name" value="AdoMet_MTases"/>
    <property type="match status" value="1"/>
</dbReference>
<accession>A0ABX1RN09</accession>
<dbReference type="SUPFAM" id="SSF53335">
    <property type="entry name" value="S-adenosyl-L-methionine-dependent methyltransferases"/>
    <property type="match status" value="1"/>
</dbReference>
<keyword evidence="2" id="KW-0489">Methyltransferase</keyword>
<dbReference type="PANTHER" id="PTHR42912">
    <property type="entry name" value="METHYLTRANSFERASE"/>
    <property type="match status" value="1"/>
</dbReference>
<dbReference type="InterPro" id="IPR029063">
    <property type="entry name" value="SAM-dependent_MTases_sf"/>
</dbReference>
<dbReference type="Proteomes" id="UP001296706">
    <property type="component" value="Unassembled WGS sequence"/>
</dbReference>
<organism evidence="2 3">
    <name type="scientific">Pseudonocardia xinjiangensis</name>
    <dbReference type="NCBI Taxonomy" id="75289"/>
    <lineage>
        <taxon>Bacteria</taxon>
        <taxon>Bacillati</taxon>
        <taxon>Actinomycetota</taxon>
        <taxon>Actinomycetes</taxon>
        <taxon>Pseudonocardiales</taxon>
        <taxon>Pseudonocardiaceae</taxon>
        <taxon>Pseudonocardia</taxon>
    </lineage>
</organism>
<dbReference type="Pfam" id="PF13649">
    <property type="entry name" value="Methyltransf_25"/>
    <property type="match status" value="1"/>
</dbReference>
<dbReference type="GO" id="GO:0032259">
    <property type="term" value="P:methylation"/>
    <property type="evidence" value="ECO:0007669"/>
    <property type="project" value="UniProtKB-KW"/>
</dbReference>
<dbReference type="InterPro" id="IPR050508">
    <property type="entry name" value="Methyltransf_Superfamily"/>
</dbReference>
<sequence>MAEQAPQHAGHGHGYLPAMGHDRLLPYYDVFTWLLGARSLHRTLADQAGIAPGERVLEIGCGTGNLTLLAARRQPRATVVGLDPDPLALARARRKSARHGTPVQWDLGSAAALPYPDESVDRVLSCLMLHHIEEGEKDQVLSEARRVLRPGGRLHLVDFAGDDHRGLLSRLTRRHPRLHDNAGDRIPARMREVGLSDVSDLGPGRLGVRFYRATR</sequence>
<keyword evidence="3" id="KW-1185">Reference proteome</keyword>
<dbReference type="InterPro" id="IPR041698">
    <property type="entry name" value="Methyltransf_25"/>
</dbReference>
<dbReference type="PANTHER" id="PTHR42912:SF93">
    <property type="entry name" value="N6-ADENOSINE-METHYLTRANSFERASE TMT1A"/>
    <property type="match status" value="1"/>
</dbReference>
<comment type="caution">
    <text evidence="2">The sequence shown here is derived from an EMBL/GenBank/DDBJ whole genome shotgun (WGS) entry which is preliminary data.</text>
</comment>
<dbReference type="RefSeq" id="WP_169399796.1">
    <property type="nucleotide sequence ID" value="NZ_BAAAJH010000006.1"/>
</dbReference>
<dbReference type="EMBL" id="JAAXKY010000169">
    <property type="protein sequence ID" value="NMH81768.1"/>
    <property type="molecule type" value="Genomic_DNA"/>
</dbReference>
<protein>
    <submittedName>
        <fullName evidence="2">Class I SAM-dependent methyltransferase</fullName>
    </submittedName>
</protein>
<evidence type="ECO:0000259" key="1">
    <source>
        <dbReference type="Pfam" id="PF13649"/>
    </source>
</evidence>